<dbReference type="CDD" id="cd08168">
    <property type="entry name" value="Cytochrom_C3"/>
    <property type="match status" value="4"/>
</dbReference>
<dbReference type="OrthoDB" id="5427780at2"/>
<feature type="binding site" description="axial binding residue" evidence="7">
    <location>
        <position position="239"/>
    </location>
    <ligand>
        <name>heme c</name>
        <dbReference type="ChEBI" id="CHEBI:61717"/>
        <label>1</label>
    </ligand>
    <ligandPart>
        <name>Fe</name>
        <dbReference type="ChEBI" id="CHEBI:18248"/>
    </ligandPart>
</feature>
<dbReference type="GO" id="GO:0046872">
    <property type="term" value="F:metal ion binding"/>
    <property type="evidence" value="ECO:0007669"/>
    <property type="project" value="UniProtKB-KW"/>
</dbReference>
<dbReference type="SUPFAM" id="SSF48695">
    <property type="entry name" value="Multiheme cytochromes"/>
    <property type="match status" value="1"/>
</dbReference>
<keyword evidence="2 7" id="KW-0349">Heme</keyword>
<dbReference type="Pfam" id="PF02085">
    <property type="entry name" value="Cytochrom_CIII"/>
    <property type="match status" value="2"/>
</dbReference>
<feature type="binding site" description="axial binding residue" evidence="7">
    <location>
        <position position="224"/>
    </location>
    <ligand>
        <name>heme c</name>
        <dbReference type="ChEBI" id="CHEBI:61717"/>
        <label>1</label>
    </ligand>
    <ligandPart>
        <name>Fe</name>
        <dbReference type="ChEBI" id="CHEBI:18248"/>
    </ligandPart>
</feature>
<evidence type="ECO:0000313" key="10">
    <source>
        <dbReference type="EMBL" id="EMS81706.1"/>
    </source>
</evidence>
<dbReference type="InterPro" id="IPR020942">
    <property type="entry name" value="Cyt_c_III_dom"/>
</dbReference>
<dbReference type="Gene3D" id="3.90.10.10">
    <property type="entry name" value="Cytochrome C3"/>
    <property type="match status" value="4"/>
</dbReference>
<feature type="domain" description="Class III cytochrome C" evidence="8">
    <location>
        <begin position="278"/>
        <end position="376"/>
    </location>
</feature>
<dbReference type="InterPro" id="IPR002322">
    <property type="entry name" value="Cyt_c_III"/>
</dbReference>
<feature type="binding site" description="axial binding residue" evidence="7">
    <location>
        <position position="220"/>
    </location>
    <ligand>
        <name>heme c</name>
        <dbReference type="ChEBI" id="CHEBI:61717"/>
        <label>1</label>
    </ligand>
    <ligandPart>
        <name>Fe</name>
        <dbReference type="ChEBI" id="CHEBI:18248"/>
    </ligandPart>
</feature>
<feature type="binding site" description="axial binding residue" evidence="7">
    <location>
        <position position="172"/>
    </location>
    <ligand>
        <name>heme c</name>
        <dbReference type="ChEBI" id="CHEBI:61717"/>
        <label>1</label>
    </ligand>
    <ligandPart>
        <name>Fe</name>
        <dbReference type="ChEBI" id="CHEBI:18248"/>
    </ligandPart>
</feature>
<dbReference type="InterPro" id="IPR036280">
    <property type="entry name" value="Multihaem_cyt_sf"/>
</dbReference>
<evidence type="ECO:0000313" key="11">
    <source>
        <dbReference type="Proteomes" id="UP000014216"/>
    </source>
</evidence>
<evidence type="ECO:0000256" key="7">
    <source>
        <dbReference type="PIRSR" id="PIRSR602322-1"/>
    </source>
</evidence>
<dbReference type="InterPro" id="IPR054337">
    <property type="entry name" value="Mtrc-MtrF-like_dom_II/IV"/>
</dbReference>
<dbReference type="InterPro" id="IPR051829">
    <property type="entry name" value="Multiheme_Cytochr_ET"/>
</dbReference>
<comment type="cofactor">
    <cofactor evidence="7">
        <name>heme c</name>
        <dbReference type="ChEBI" id="CHEBI:61717"/>
    </cofactor>
    <text evidence="7">Binds 4 heme c groups covalently per monomer.</text>
</comment>
<dbReference type="Proteomes" id="UP000014216">
    <property type="component" value="Unassembled WGS sequence"/>
</dbReference>
<keyword evidence="4" id="KW-0732">Signal</keyword>
<feature type="binding site" description="axial binding residue" evidence="7">
    <location>
        <position position="175"/>
    </location>
    <ligand>
        <name>heme c</name>
        <dbReference type="ChEBI" id="CHEBI:61717"/>
        <label>1</label>
    </ligand>
    <ligandPart>
        <name>Fe</name>
        <dbReference type="ChEBI" id="CHEBI:18248"/>
    </ligandPart>
</feature>
<dbReference type="RefSeq" id="WP_006964478.1">
    <property type="nucleotide sequence ID" value="NZ_APJX01000001.1"/>
</dbReference>
<feature type="binding site" description="axial binding residue" evidence="7">
    <location>
        <position position="176"/>
    </location>
    <ligand>
        <name>heme c</name>
        <dbReference type="ChEBI" id="CHEBI:61717"/>
        <label>1</label>
    </ligand>
    <ligandPart>
        <name>Fe</name>
        <dbReference type="ChEBI" id="CHEBI:18248"/>
    </ligandPart>
</feature>
<dbReference type="PRINTS" id="PR00609">
    <property type="entry name" value="CYTOCHROMEC3"/>
</dbReference>
<sequence>MAKRIACLWIVAAGIIFFLFPFPGQTAFEKAAGPAVPPDRIMINLPQESDGNEMPAVAFMHARHNESVEGDCTRCHVQKDQTVVFKFQRTDQPASMDLYHDNCIVCHEQQKDAGQPAGPTTAQCRSCHGAIVPDPAPGTQWEKIDFDRSLHYIHEVSDHIVSPDNPSDPDNCNACHHRYDEAKQRIVTERGTESACIYCHKEVQTDDGVRSIRDASHDACVACHLTQKNQDVKAGPVECSGCHRADVRAEMPVVPDAPRMKRNQPDAVFMTGGTTGKDKAVYRMSPVVFDHKQHETAAASCRVCHHESLESCSQCHTPAGDEKGGFVRLEQAMHAQTDSASCVGCHTQETRKTDCAGCHDVMPRARMTENSCQVCHNDPDRTVVHDPEMKKMRADTFVAAASDQYQPVMPKDIPETVTIGVLSDAYQPSRFPHKKVMDGIARRVEDSDLANTFHKNQQTLCMGCHHNSPSSLTPPDCAACHAVPGDGRPTSALGIPDLKTAYHGQCMGCHEKMEIAAVPSTDCQICHEKK</sequence>
<keyword evidence="11" id="KW-1185">Reference proteome</keyword>
<keyword evidence="6 7" id="KW-0408">Iron</keyword>
<evidence type="ECO:0000256" key="6">
    <source>
        <dbReference type="ARBA" id="ARBA00023004"/>
    </source>
</evidence>
<evidence type="ECO:0000256" key="5">
    <source>
        <dbReference type="ARBA" id="ARBA00022982"/>
    </source>
</evidence>
<keyword evidence="5" id="KW-0249">Electron transport</keyword>
<feature type="binding site" description="axial binding residue" evidence="7">
    <location>
        <position position="223"/>
    </location>
    <ligand>
        <name>heme c</name>
        <dbReference type="ChEBI" id="CHEBI:61717"/>
        <label>1</label>
    </ligand>
    <ligandPart>
        <name>Fe</name>
        <dbReference type="ChEBI" id="CHEBI:18248"/>
    </ligandPart>
</feature>
<evidence type="ECO:0000256" key="1">
    <source>
        <dbReference type="ARBA" id="ARBA00022448"/>
    </source>
</evidence>
<feature type="binding site" description="axial binding residue" evidence="7">
    <location>
        <position position="177"/>
    </location>
    <ligand>
        <name>heme c</name>
        <dbReference type="ChEBI" id="CHEBI:61717"/>
        <label>1</label>
    </ligand>
    <ligandPart>
        <name>Fe</name>
        <dbReference type="ChEBI" id="CHEBI:18248"/>
    </ligandPart>
</feature>
<proteinExistence type="predicted"/>
<gene>
    <name evidence="10" type="primary">hmcA</name>
    <name evidence="10" type="ORF">Dpo_1c08470</name>
</gene>
<dbReference type="GO" id="GO:0009055">
    <property type="term" value="F:electron transfer activity"/>
    <property type="evidence" value="ECO:0007669"/>
    <property type="project" value="InterPro"/>
</dbReference>
<dbReference type="PANTHER" id="PTHR35038">
    <property type="entry name" value="DISSIMILATORY SULFITE REDUCTASE SIRA"/>
    <property type="match status" value="1"/>
</dbReference>
<keyword evidence="3 7" id="KW-0479">Metal-binding</keyword>
<dbReference type="NCBIfam" id="NF045713">
    <property type="entry name" value="CxxCH_16_HmcA"/>
    <property type="match status" value="1"/>
</dbReference>
<comment type="caution">
    <text evidence="10">The sequence shown here is derived from an EMBL/GenBank/DDBJ whole genome shotgun (WGS) entry which is preliminary data.</text>
</comment>
<feature type="domain" description="Outer membrane cytochrome MtrC/MtrF-like" evidence="9">
    <location>
        <begin position="100"/>
        <end position="231"/>
    </location>
</feature>
<evidence type="ECO:0000259" key="9">
    <source>
        <dbReference type="Pfam" id="PF22113"/>
    </source>
</evidence>
<dbReference type="GO" id="GO:0020037">
    <property type="term" value="F:heme binding"/>
    <property type="evidence" value="ECO:0007669"/>
    <property type="project" value="InterPro"/>
</dbReference>
<reference evidence="10 11" key="1">
    <citation type="journal article" date="2013" name="Genome Announc.">
        <title>Draft Genome Sequence of Desulfotignum phosphitoxidans DSM 13687 Strain FiPS-3.</title>
        <authorList>
            <person name="Poehlein A."/>
            <person name="Daniel R."/>
            <person name="Simeonova D.D."/>
        </authorList>
    </citation>
    <scope>NUCLEOTIDE SEQUENCE [LARGE SCALE GENOMIC DNA]</scope>
    <source>
        <strain evidence="10 11">DSM 13687</strain>
    </source>
</reference>
<evidence type="ECO:0000256" key="4">
    <source>
        <dbReference type="ARBA" id="ARBA00022729"/>
    </source>
</evidence>
<feature type="binding site" description="axial binding residue" evidence="7">
    <location>
        <position position="243"/>
    </location>
    <ligand>
        <name>heme c</name>
        <dbReference type="ChEBI" id="CHEBI:61717"/>
        <label>1</label>
    </ligand>
    <ligandPart>
        <name>Fe</name>
        <dbReference type="ChEBI" id="CHEBI:18248"/>
    </ligandPart>
</feature>
<dbReference type="PATRIC" id="fig|1286635.3.peg.890"/>
<feature type="domain" description="Class III cytochrome C" evidence="8">
    <location>
        <begin position="449"/>
        <end position="527"/>
    </location>
</feature>
<accession>S0G8A7</accession>
<evidence type="ECO:0000259" key="8">
    <source>
        <dbReference type="Pfam" id="PF02085"/>
    </source>
</evidence>
<protein>
    <submittedName>
        <fullName evidence="10">High-molecular-weight cytochrome c</fullName>
    </submittedName>
</protein>
<dbReference type="Pfam" id="PF22113">
    <property type="entry name" value="Mtrc-MtrF_II-IV_dom"/>
    <property type="match status" value="1"/>
</dbReference>
<evidence type="ECO:0000256" key="3">
    <source>
        <dbReference type="ARBA" id="ARBA00022723"/>
    </source>
</evidence>
<feature type="binding site" description="axial binding residue" evidence="7">
    <location>
        <position position="242"/>
    </location>
    <ligand>
        <name>heme c</name>
        <dbReference type="ChEBI" id="CHEBI:61717"/>
        <label>1</label>
    </ligand>
    <ligandPart>
        <name>Fe</name>
        <dbReference type="ChEBI" id="CHEBI:18248"/>
    </ligandPart>
</feature>
<keyword evidence="1" id="KW-0813">Transport</keyword>
<dbReference type="PANTHER" id="PTHR35038:SF10">
    <property type="entry name" value="HIGH-MOLECULAR-WEIGHT CYTOCHROME C"/>
    <property type="match status" value="1"/>
</dbReference>
<evidence type="ECO:0000256" key="2">
    <source>
        <dbReference type="ARBA" id="ARBA00022617"/>
    </source>
</evidence>
<dbReference type="EMBL" id="APJX01000001">
    <property type="protein sequence ID" value="EMS81706.1"/>
    <property type="molecule type" value="Genomic_DNA"/>
</dbReference>
<dbReference type="InterPro" id="IPR054813">
    <property type="entry name" value="HmcA"/>
</dbReference>
<dbReference type="AlphaFoldDB" id="S0G8A7"/>
<name>S0G8A7_9BACT</name>
<organism evidence="10 11">
    <name type="scientific">Desulfotignum phosphitoxidans DSM 13687</name>
    <dbReference type="NCBI Taxonomy" id="1286635"/>
    <lineage>
        <taxon>Bacteria</taxon>
        <taxon>Pseudomonadati</taxon>
        <taxon>Thermodesulfobacteriota</taxon>
        <taxon>Desulfobacteria</taxon>
        <taxon>Desulfobacterales</taxon>
        <taxon>Desulfobacteraceae</taxon>
        <taxon>Desulfotignum</taxon>
    </lineage>
</organism>